<dbReference type="PIRSF" id="PIRSF000456">
    <property type="entry name" value="UDP-GlcNAc_acltr"/>
    <property type="match status" value="1"/>
</dbReference>
<keyword evidence="5" id="KW-0677">Repeat</keyword>
<evidence type="ECO:0000256" key="6">
    <source>
        <dbReference type="ARBA" id="ARBA00023098"/>
    </source>
</evidence>
<evidence type="ECO:0000313" key="9">
    <source>
        <dbReference type="EMBL" id="BAS28892.1"/>
    </source>
</evidence>
<dbReference type="STRING" id="1555112.LIP_3063"/>
<evidence type="ECO:0000256" key="7">
    <source>
        <dbReference type="ARBA" id="ARBA00023315"/>
    </source>
</evidence>
<dbReference type="AlphaFoldDB" id="A0A0K2SPG3"/>
<name>A0A0K2SPG3_LIMPI</name>
<dbReference type="GO" id="GO:0009245">
    <property type="term" value="P:lipid A biosynthetic process"/>
    <property type="evidence" value="ECO:0007669"/>
    <property type="project" value="UniProtKB-KW"/>
</dbReference>
<evidence type="ECO:0000256" key="5">
    <source>
        <dbReference type="ARBA" id="ARBA00022737"/>
    </source>
</evidence>
<dbReference type="InterPro" id="IPR018357">
    <property type="entry name" value="Hexapep_transf_CS"/>
</dbReference>
<dbReference type="InterPro" id="IPR029098">
    <property type="entry name" value="Acetyltransf_C"/>
</dbReference>
<dbReference type="PATRIC" id="fig|1555112.3.peg.3110"/>
<keyword evidence="1" id="KW-0963">Cytoplasm</keyword>
<evidence type="ECO:0000256" key="3">
    <source>
        <dbReference type="ARBA" id="ARBA00022556"/>
    </source>
</evidence>
<sequence length="267" mass="27914">MGIHVDATARIDRRAELEDGVRVGPYAVIEGAVHVGEGTVVGPHAVLYGPTRLGRANRIGAGAALGTAPQDVGYRGEPTELVVGDENEIREYVTISRGTVKGGGLTRVGNRCFFMHYSHVGHDVQVGDGVVLTNAAALAGHTHVGDGAVIGGMAGIHQFVAVGRLAMVGALAMVRQDVPPFMLVAGNPARVHGLNAVGLRRAGIGPGVRDLLKQAYRLLYRSSLGLEEALARIEALGDAAELAELAAFARSSRRGIVREEPGRSDDL</sequence>
<reference evidence="10" key="1">
    <citation type="submission" date="2015-07" db="EMBL/GenBank/DDBJ databases">
        <title>Complete genome sequence and phylogenetic analysis of Limnochorda pilosa.</title>
        <authorList>
            <person name="Watanabe M."/>
            <person name="Kojima H."/>
            <person name="Fukui M."/>
        </authorList>
    </citation>
    <scope>NUCLEOTIDE SEQUENCE [LARGE SCALE GENOMIC DNA]</scope>
    <source>
        <strain evidence="10">HC45</strain>
    </source>
</reference>
<proteinExistence type="predicted"/>
<keyword evidence="10" id="KW-1185">Reference proteome</keyword>
<dbReference type="Gene3D" id="1.20.1180.10">
    <property type="entry name" value="Udp N-acetylglucosamine O-acyltransferase, C-terminal domain"/>
    <property type="match status" value="1"/>
</dbReference>
<dbReference type="NCBIfam" id="NF003657">
    <property type="entry name" value="PRK05289.1"/>
    <property type="match status" value="1"/>
</dbReference>
<evidence type="ECO:0000259" key="8">
    <source>
        <dbReference type="Pfam" id="PF13720"/>
    </source>
</evidence>
<dbReference type="CDD" id="cd03351">
    <property type="entry name" value="LbH_UDP-GlcNAc_AT"/>
    <property type="match status" value="1"/>
</dbReference>
<dbReference type="GO" id="GO:0016020">
    <property type="term" value="C:membrane"/>
    <property type="evidence" value="ECO:0007669"/>
    <property type="project" value="GOC"/>
</dbReference>
<protein>
    <submittedName>
        <fullName evidence="9">UDP-N-acetylglucosamine acyltransferase</fullName>
    </submittedName>
</protein>
<keyword evidence="4 9" id="KW-0808">Transferase</keyword>
<dbReference type="EMBL" id="AP014924">
    <property type="protein sequence ID" value="BAS28892.1"/>
    <property type="molecule type" value="Genomic_DNA"/>
</dbReference>
<gene>
    <name evidence="9" type="ORF">LIP_3063</name>
</gene>
<dbReference type="Proteomes" id="UP000065807">
    <property type="component" value="Chromosome"/>
</dbReference>
<organism evidence="9 10">
    <name type="scientific">Limnochorda pilosa</name>
    <dbReference type="NCBI Taxonomy" id="1555112"/>
    <lineage>
        <taxon>Bacteria</taxon>
        <taxon>Bacillati</taxon>
        <taxon>Bacillota</taxon>
        <taxon>Limnochordia</taxon>
        <taxon>Limnochordales</taxon>
        <taxon>Limnochordaceae</taxon>
        <taxon>Limnochorda</taxon>
    </lineage>
</organism>
<dbReference type="InterPro" id="IPR010137">
    <property type="entry name" value="Lipid_A_LpxA"/>
</dbReference>
<accession>A0A0K2SPG3</accession>
<dbReference type="InterPro" id="IPR037157">
    <property type="entry name" value="Acetyltransf_C_sf"/>
</dbReference>
<evidence type="ECO:0000313" key="10">
    <source>
        <dbReference type="Proteomes" id="UP000065807"/>
    </source>
</evidence>
<dbReference type="GO" id="GO:0008780">
    <property type="term" value="F:acyl-[acyl-carrier-protein]-UDP-N-acetylglucosamine O-acyltransferase activity"/>
    <property type="evidence" value="ECO:0007669"/>
    <property type="project" value="InterPro"/>
</dbReference>
<dbReference type="OrthoDB" id="9794407at2"/>
<dbReference type="RefSeq" id="WP_068139895.1">
    <property type="nucleotide sequence ID" value="NZ_AP014924.1"/>
</dbReference>
<dbReference type="PANTHER" id="PTHR43480">
    <property type="entry name" value="ACYL-[ACYL-CARRIER-PROTEIN]--UDP-N-ACETYLGLUCOSAMINE O-ACYLTRANSFERASE"/>
    <property type="match status" value="1"/>
</dbReference>
<dbReference type="NCBIfam" id="TIGR01852">
    <property type="entry name" value="lipid_A_lpxA"/>
    <property type="match status" value="1"/>
</dbReference>
<dbReference type="Gene3D" id="2.160.10.10">
    <property type="entry name" value="Hexapeptide repeat proteins"/>
    <property type="match status" value="1"/>
</dbReference>
<feature type="domain" description="UDP N-acetylglucosamine O-acyltransferase C-terminal" evidence="8">
    <location>
        <begin position="177"/>
        <end position="257"/>
    </location>
</feature>
<keyword evidence="6" id="KW-0443">Lipid metabolism</keyword>
<dbReference type="InterPro" id="IPR011004">
    <property type="entry name" value="Trimer_LpxA-like_sf"/>
</dbReference>
<evidence type="ECO:0000256" key="1">
    <source>
        <dbReference type="ARBA" id="ARBA00022490"/>
    </source>
</evidence>
<dbReference type="InterPro" id="IPR001451">
    <property type="entry name" value="Hexapep"/>
</dbReference>
<dbReference type="Pfam" id="PF00132">
    <property type="entry name" value="Hexapep"/>
    <property type="match status" value="1"/>
</dbReference>
<keyword evidence="3" id="KW-0441">Lipid A biosynthesis</keyword>
<keyword evidence="7 9" id="KW-0012">Acyltransferase</keyword>
<dbReference type="PROSITE" id="PS00101">
    <property type="entry name" value="HEXAPEP_TRANSFERASES"/>
    <property type="match status" value="2"/>
</dbReference>
<keyword evidence="2" id="KW-0444">Lipid biosynthesis</keyword>
<dbReference type="KEGG" id="lpil:LIP_3063"/>
<evidence type="ECO:0000256" key="4">
    <source>
        <dbReference type="ARBA" id="ARBA00022679"/>
    </source>
</evidence>
<dbReference type="SUPFAM" id="SSF51161">
    <property type="entry name" value="Trimeric LpxA-like enzymes"/>
    <property type="match status" value="1"/>
</dbReference>
<evidence type="ECO:0000256" key="2">
    <source>
        <dbReference type="ARBA" id="ARBA00022516"/>
    </source>
</evidence>
<dbReference type="Pfam" id="PF13720">
    <property type="entry name" value="Acetyltransf_11"/>
    <property type="match status" value="1"/>
</dbReference>
<dbReference type="PANTHER" id="PTHR43480:SF1">
    <property type="entry name" value="ACYL-[ACYL-CARRIER-PROTEIN]--UDP-N-ACETYLGLUCOSAMINE O-ACYLTRANSFERASE, MITOCHONDRIAL-RELATED"/>
    <property type="match status" value="1"/>
</dbReference>
<reference evidence="10" key="2">
    <citation type="journal article" date="2016" name="Int. J. Syst. Evol. Microbiol.">
        <title>Complete genome sequence and cell structure of Limnochorda pilosa, a Gram-negative spore-former within the phylum Firmicutes.</title>
        <authorList>
            <person name="Watanabe M."/>
            <person name="Kojima H."/>
            <person name="Fukui M."/>
        </authorList>
    </citation>
    <scope>NUCLEOTIDE SEQUENCE [LARGE SCALE GENOMIC DNA]</scope>
    <source>
        <strain evidence="10">HC45</strain>
    </source>
</reference>